<dbReference type="AlphaFoldDB" id="A0A923HGP2"/>
<dbReference type="EMBL" id="JACOFV010000006">
    <property type="protein sequence ID" value="MBC3862083.1"/>
    <property type="molecule type" value="Genomic_DNA"/>
</dbReference>
<dbReference type="PANTHER" id="PTHR38834">
    <property type="entry name" value="PERIPLASMIC SUBSTRATE BINDING PROTEIN FAMILY 3"/>
    <property type="match status" value="1"/>
</dbReference>
<dbReference type="SUPFAM" id="SSF53850">
    <property type="entry name" value="Periplasmic binding protein-like II"/>
    <property type="match status" value="1"/>
</dbReference>
<reference evidence="2" key="1">
    <citation type="submission" date="2020-08" db="EMBL/GenBank/DDBJ databases">
        <title>Novel species isolated from subtropical streams in China.</title>
        <authorList>
            <person name="Lu H."/>
        </authorList>
    </citation>
    <scope>NUCLEOTIDE SEQUENCE</scope>
    <source>
        <strain evidence="2">KACC 12607</strain>
    </source>
</reference>
<evidence type="ECO:0000313" key="2">
    <source>
        <dbReference type="EMBL" id="MBC3862083.1"/>
    </source>
</evidence>
<dbReference type="InterPro" id="IPR001638">
    <property type="entry name" value="Solute-binding_3/MltF_N"/>
</dbReference>
<organism evidence="2 3">
    <name type="scientific">Undibacterium jejuense</name>
    <dbReference type="NCBI Taxonomy" id="1344949"/>
    <lineage>
        <taxon>Bacteria</taxon>
        <taxon>Pseudomonadati</taxon>
        <taxon>Pseudomonadota</taxon>
        <taxon>Betaproteobacteria</taxon>
        <taxon>Burkholderiales</taxon>
        <taxon>Oxalobacteraceae</taxon>
        <taxon>Undibacterium</taxon>
    </lineage>
</organism>
<protein>
    <submittedName>
        <fullName evidence="2">ABC transporter substrate-binding protein</fullName>
    </submittedName>
</protein>
<gene>
    <name evidence="2" type="ORF">H8K32_08245</name>
</gene>
<feature type="domain" description="Solute-binding protein family 3/N-terminal" evidence="1">
    <location>
        <begin position="34"/>
        <end position="243"/>
    </location>
</feature>
<dbReference type="Pfam" id="PF00497">
    <property type="entry name" value="SBP_bac_3"/>
    <property type="match status" value="1"/>
</dbReference>
<evidence type="ECO:0000313" key="3">
    <source>
        <dbReference type="Proteomes" id="UP000634011"/>
    </source>
</evidence>
<name>A0A923HGP2_9BURK</name>
<comment type="caution">
    <text evidence="2">The sequence shown here is derived from an EMBL/GenBank/DDBJ whole genome shotgun (WGS) entry which is preliminary data.</text>
</comment>
<dbReference type="Gene3D" id="3.40.190.10">
    <property type="entry name" value="Periplasmic binding protein-like II"/>
    <property type="match status" value="2"/>
</dbReference>
<accession>A0A923HGP2</accession>
<sequence length="247" mass="28216">MFKVRAIQQSLVTSLGFFLIPALAQAESIKLVIQEFAPFTYTDPKTAEIKGFLVDKVIEIMKRAGETPSVTSTSLARGLNATMNEENTCLFGFRRTPERESFYKWVGPLTTDNWVLYTRKDDTRVLKHVEDAKPYAIGSYRNAATGVQLTEQGYHIVFAGEDEENPRLLINKRIDYWIVSELHGMYIAAQQGFAKDIVPAIKYKNIELNMLCNVHMDKQRIELFNKINKNIDNDGTMDKILRKNGIK</sequence>
<keyword evidence="3" id="KW-1185">Reference proteome</keyword>
<proteinExistence type="predicted"/>
<dbReference type="PANTHER" id="PTHR38834:SF3">
    <property type="entry name" value="SOLUTE-BINDING PROTEIN FAMILY 3_N-TERMINAL DOMAIN-CONTAINING PROTEIN"/>
    <property type="match status" value="1"/>
</dbReference>
<evidence type="ECO:0000259" key="1">
    <source>
        <dbReference type="Pfam" id="PF00497"/>
    </source>
</evidence>
<dbReference type="RefSeq" id="WP_186912001.1">
    <property type="nucleotide sequence ID" value="NZ_JACOFV010000006.1"/>
</dbReference>
<dbReference type="Proteomes" id="UP000634011">
    <property type="component" value="Unassembled WGS sequence"/>
</dbReference>